<feature type="compositionally biased region" description="Polar residues" evidence="1">
    <location>
        <begin position="246"/>
        <end position="271"/>
    </location>
</feature>
<feature type="region of interest" description="Disordered" evidence="1">
    <location>
        <begin position="1"/>
        <end position="22"/>
    </location>
</feature>
<keyword evidence="4" id="KW-1185">Reference proteome</keyword>
<dbReference type="Pfam" id="PF04773">
    <property type="entry name" value="FecR"/>
    <property type="match status" value="1"/>
</dbReference>
<dbReference type="EMBL" id="CP032405">
    <property type="protein sequence ID" value="QRF52205.1"/>
    <property type="molecule type" value="Genomic_DNA"/>
</dbReference>
<dbReference type="Gene3D" id="2.40.160.90">
    <property type="match status" value="1"/>
</dbReference>
<name>A0ABX7EW77_9HYPH</name>
<reference evidence="3 4" key="1">
    <citation type="submission" date="2018-09" db="EMBL/GenBank/DDBJ databases">
        <title>Rhizobium sp. MAE2-X.</title>
        <authorList>
            <person name="Lee Y."/>
            <person name="Jeon C.O."/>
        </authorList>
    </citation>
    <scope>NUCLEOTIDE SEQUENCE [LARGE SCALE GENOMIC DNA]</scope>
    <source>
        <strain evidence="3 4">MAE2-X</strain>
    </source>
</reference>
<feature type="region of interest" description="Disordered" evidence="1">
    <location>
        <begin position="238"/>
        <end position="364"/>
    </location>
</feature>
<feature type="compositionally biased region" description="Low complexity" evidence="1">
    <location>
        <begin position="9"/>
        <end position="21"/>
    </location>
</feature>
<dbReference type="SUPFAM" id="SSF56925">
    <property type="entry name" value="OMPA-like"/>
    <property type="match status" value="1"/>
</dbReference>
<proteinExistence type="predicted"/>
<evidence type="ECO:0000313" key="3">
    <source>
        <dbReference type="EMBL" id="QRF52205.1"/>
    </source>
</evidence>
<feature type="compositionally biased region" description="Low complexity" evidence="1">
    <location>
        <begin position="282"/>
        <end position="291"/>
    </location>
</feature>
<dbReference type="Proteomes" id="UP000596351">
    <property type="component" value="Chromosome"/>
</dbReference>
<evidence type="ECO:0000259" key="2">
    <source>
        <dbReference type="Pfam" id="PF04773"/>
    </source>
</evidence>
<gene>
    <name evidence="3" type="ORF">D4A92_12545</name>
</gene>
<evidence type="ECO:0000256" key="1">
    <source>
        <dbReference type="SAM" id="MobiDB-lite"/>
    </source>
</evidence>
<organism evidence="3 4">
    <name type="scientific">Rhizobium rosettiformans</name>
    <dbReference type="NCBI Taxonomy" id="1368430"/>
    <lineage>
        <taxon>Bacteria</taxon>
        <taxon>Pseudomonadati</taxon>
        <taxon>Pseudomonadota</taxon>
        <taxon>Alphaproteobacteria</taxon>
        <taxon>Hyphomicrobiales</taxon>
        <taxon>Rhizobiaceae</taxon>
        <taxon>Rhizobium/Agrobacterium group</taxon>
        <taxon>Rhizobium</taxon>
    </lineage>
</organism>
<protein>
    <recommendedName>
        <fullName evidence="2">FecR protein domain-containing protein</fullName>
    </recommendedName>
</protein>
<dbReference type="InterPro" id="IPR011250">
    <property type="entry name" value="OMP/PagP_B-barrel"/>
</dbReference>
<feature type="compositionally biased region" description="Polar residues" evidence="1">
    <location>
        <begin position="343"/>
        <end position="364"/>
    </location>
</feature>
<accession>A0ABX7EW77</accession>
<dbReference type="InterPro" id="IPR006860">
    <property type="entry name" value="FecR"/>
</dbReference>
<sequence>MTSRASTISRCRSASSPRSRSITMKPNTRHALLAASAALFVIIAHPVSAETDVAGVTAAVNPEASAIDRAGKARLISLGDPVVRNHRIETSGAGLVQILLADGTSFTVGPNSSVVIDSFVYDPEKNTASLAATMSKGALRFIGGKASKASGNVTIKTPIGTAGIRGAVVDINLSGQTPDGQPLPPHMTLVYGKEVQLTGNGAPQRLFKQGFSIVAGDGQPRVQRTPPQWVSGLQQVLAGRPGQSGGASNAPTEQTVASSTVAQSNSAQLPSDNAIPVPTPRPIVTTPVEEVASASQRDVGTRPQVPVSNDNGNGGADTEIAVSVLSPTGGDGGGSSGLRLTASRGTLTRNADGTLSGTDGDSNRFTLPALSSTSVFTERNVSAAVNGTAVSGTAYTGSGGFFTYMLTAGNDDPKAFYVIGGTPADARETLSTGEILSYVLEPDLLAALTNGSGTTIPFTGSFDADSDAAVVSDLLVSGVNGGGSVVGRALQASLVISGTGAGQKSAINIFSGSVESLSGGGYGLVASTAGSIRTDAIELAENSQGQAGSIGSTAGKDHFLGSNGEYLVIGSGSIGATEFGDPAPAFQGYEQVHVASRDDTATVSGSRTFSGNVDGFSSAVIRQWGSNNLTRGSFSLNFDNAAGTFTGGISTGGGSYFAEFYGEADRSYLSDQVIAGTNSKDGAYMVSSAVVPAKIFNNSTSSTICNACEFMTWGWWGRNVYGEVNYTVHLGNWIIGKQPENSALPTSGTATYNGNAVGTVLNDGAQYIATGTMTSTMNFGTRSGTVSVSNYDSKSFSAGVNFGSGAATFSGNVTSGVASGTVTGAFAANGTDPVQGIMGNFTVTDGSWGSTGIFAGSTTGVVP</sequence>
<evidence type="ECO:0000313" key="4">
    <source>
        <dbReference type="Proteomes" id="UP000596351"/>
    </source>
</evidence>
<feature type="domain" description="FecR protein" evidence="2">
    <location>
        <begin position="87"/>
        <end position="175"/>
    </location>
</feature>